<evidence type="ECO:0000259" key="3">
    <source>
        <dbReference type="Pfam" id="PF02826"/>
    </source>
</evidence>
<dbReference type="Proteomes" id="UP000035489">
    <property type="component" value="Unassembled WGS sequence"/>
</dbReference>
<feature type="domain" description="D-isomer specific 2-hydroxyacid dehydrogenase NAD-binding" evidence="3">
    <location>
        <begin position="111"/>
        <end position="281"/>
    </location>
</feature>
<evidence type="ECO:0000313" key="5">
    <source>
        <dbReference type="Proteomes" id="UP000035489"/>
    </source>
</evidence>
<dbReference type="OrthoDB" id="9787219at2"/>
<dbReference type="GO" id="GO:0051287">
    <property type="term" value="F:NAD binding"/>
    <property type="evidence" value="ECO:0007669"/>
    <property type="project" value="InterPro"/>
</dbReference>
<gene>
    <name evidence="4" type="ORF">AA309_22930</name>
</gene>
<keyword evidence="2" id="KW-0520">NAD</keyword>
<dbReference type="EMBL" id="LCYG01000063">
    <property type="protein sequence ID" value="KLK90899.1"/>
    <property type="molecule type" value="Genomic_DNA"/>
</dbReference>
<accession>A0A0H1R793</accession>
<dbReference type="SUPFAM" id="SSF51735">
    <property type="entry name" value="NAD(P)-binding Rossmann-fold domains"/>
    <property type="match status" value="1"/>
</dbReference>
<evidence type="ECO:0000256" key="1">
    <source>
        <dbReference type="ARBA" id="ARBA00023002"/>
    </source>
</evidence>
<name>A0A0H1R793_9HYPH</name>
<dbReference type="PATRIC" id="fig|1225564.3.peg.5989"/>
<comment type="caution">
    <text evidence="4">The sequence shown here is derived from an EMBL/GenBank/DDBJ whole genome shotgun (WGS) entry which is preliminary data.</text>
</comment>
<evidence type="ECO:0000256" key="2">
    <source>
        <dbReference type="ARBA" id="ARBA00023027"/>
    </source>
</evidence>
<keyword evidence="1" id="KW-0560">Oxidoreductase</keyword>
<sequence length="316" mass="35579">MTSKRQAGEKVFLFNSDPERGAVFREIFARELPDIEVVQRGDFVLPERVRYLLTWTAPEEIDRYRNLEVLFSIGAGVDQFRPGSVPESVKLVRMVEEGIVRMMQEYVTLGVLSLHRDMPAYREQQWAQEWRARPIPQAPERRLGFLGLGMLAQAAIERLAPFQFPLAGWSRSARDLTGVRCFHGTKQLPEFLAQTDILVCLLPLTDETRGILDTRLFEHLPQGAGLLHVGRGPQLDQQALLAALDTGKLSGAVLDVTDPEPLPQGHPLWSHPKVMLTPHIASVTQPHTAARSVIDNIRRHRAGQEPIGLVDRIRGY</sequence>
<evidence type="ECO:0000313" key="4">
    <source>
        <dbReference type="EMBL" id="KLK90899.1"/>
    </source>
</evidence>
<dbReference type="InterPro" id="IPR006140">
    <property type="entry name" value="D-isomer_DH_NAD-bd"/>
</dbReference>
<reference evidence="4 5" key="1">
    <citation type="submission" date="2015-05" db="EMBL/GenBank/DDBJ databases">
        <title>Draft genome sequence of Microvirga vignae strain BR3299, a novel nitrogen fixing bacteria isolated from Brazil semi-aired region.</title>
        <authorList>
            <person name="Zilli J.E."/>
            <person name="Passos S.R."/>
            <person name="Leite J."/>
            <person name="Baldani J.I."/>
            <person name="Xavier G.R."/>
            <person name="Rumjaneck N.G."/>
            <person name="Simoes-Araujo J.L."/>
        </authorList>
    </citation>
    <scope>NUCLEOTIDE SEQUENCE [LARGE SCALE GENOMIC DNA]</scope>
    <source>
        <strain evidence="4 5">BR3299</strain>
    </source>
</reference>
<keyword evidence="5" id="KW-1185">Reference proteome</keyword>
<dbReference type="PANTHER" id="PTHR43333">
    <property type="entry name" value="2-HACID_DH_C DOMAIN-CONTAINING PROTEIN"/>
    <property type="match status" value="1"/>
</dbReference>
<proteinExistence type="predicted"/>
<dbReference type="InterPro" id="IPR036291">
    <property type="entry name" value="NAD(P)-bd_dom_sf"/>
</dbReference>
<dbReference type="Gene3D" id="3.40.50.720">
    <property type="entry name" value="NAD(P)-binding Rossmann-like Domain"/>
    <property type="match status" value="2"/>
</dbReference>
<dbReference type="PANTHER" id="PTHR43333:SF1">
    <property type="entry name" value="D-ISOMER SPECIFIC 2-HYDROXYACID DEHYDROGENASE NAD-BINDING DOMAIN-CONTAINING PROTEIN"/>
    <property type="match status" value="1"/>
</dbReference>
<dbReference type="AlphaFoldDB" id="A0A0H1R793"/>
<organism evidence="4 5">
    <name type="scientific">Microvirga vignae</name>
    <dbReference type="NCBI Taxonomy" id="1225564"/>
    <lineage>
        <taxon>Bacteria</taxon>
        <taxon>Pseudomonadati</taxon>
        <taxon>Pseudomonadota</taxon>
        <taxon>Alphaproteobacteria</taxon>
        <taxon>Hyphomicrobiales</taxon>
        <taxon>Methylobacteriaceae</taxon>
        <taxon>Microvirga</taxon>
    </lineage>
</organism>
<dbReference type="GO" id="GO:0016491">
    <property type="term" value="F:oxidoreductase activity"/>
    <property type="evidence" value="ECO:0007669"/>
    <property type="project" value="UniProtKB-KW"/>
</dbReference>
<protein>
    <submittedName>
        <fullName evidence="4">2-hydroxyacid dehydrogenase</fullName>
    </submittedName>
</protein>
<dbReference type="RefSeq" id="WP_047191357.1">
    <property type="nucleotide sequence ID" value="NZ_LCYG01000063.1"/>
</dbReference>
<dbReference type="Pfam" id="PF02826">
    <property type="entry name" value="2-Hacid_dh_C"/>
    <property type="match status" value="1"/>
</dbReference>
<dbReference type="CDD" id="cd12164">
    <property type="entry name" value="GDH_like_2"/>
    <property type="match status" value="1"/>
</dbReference>
<dbReference type="STRING" id="1225564.AA309_22930"/>